<proteinExistence type="predicted"/>
<dbReference type="SUPFAM" id="SSF81383">
    <property type="entry name" value="F-box domain"/>
    <property type="match status" value="1"/>
</dbReference>
<dbReference type="InterPro" id="IPR001810">
    <property type="entry name" value="F-box_dom"/>
</dbReference>
<dbReference type="AlphaFoldDB" id="A0A8J2I8K4"/>
<dbReference type="Proteomes" id="UP000676310">
    <property type="component" value="Unassembled WGS sequence"/>
</dbReference>
<sequence length="437" mass="50284">MAELLSLPNELIQHIASFLPCSSALSLLRVDRQLRNICNDKVVFQSITKYNLERPLLLENGIELSGMFWAGSDAVLANISLQETIRIAYAAERCMQALIKKDDIWTLHKYKRLRAYELGDWLPQMMALHHPAALHLKPENFLQLQGQLFRDEISLTMSLEWYKFDILNVNFILSYTILAQLHMTGNGKQVKEPFDRFFSVNHATDPPITLRNGVRTDGDAIKSLRQRVRDYGSIDDALYMEQATALLPTLLLELAVHHLTPIQMSELPSPTRIPFNALMHMPPVFEMDKSPPFTDGKIPFGLCHLHKMVSPNFLSSGRWMGYYSDQRRALGRRRFDPPMHDIQIVARNSTKEESGDESPFSEFTVIDPRSRGTDTVGEFSLEGSVRRDGSVYIMKRYLSRDLSWIWKATITPFGIVGVWGGEDRFGGYFWIWKEEWR</sequence>
<evidence type="ECO:0000259" key="1">
    <source>
        <dbReference type="PROSITE" id="PS50181"/>
    </source>
</evidence>
<comment type="caution">
    <text evidence="2">The sequence shown here is derived from an EMBL/GenBank/DDBJ whole genome shotgun (WGS) entry which is preliminary data.</text>
</comment>
<dbReference type="OrthoDB" id="5139943at2759"/>
<protein>
    <recommendedName>
        <fullName evidence="1">F-box domain-containing protein</fullName>
    </recommendedName>
</protein>
<dbReference type="SMART" id="SM00256">
    <property type="entry name" value="FBOX"/>
    <property type="match status" value="1"/>
</dbReference>
<organism evidence="2 3">
    <name type="scientific">Alternaria atra</name>
    <dbReference type="NCBI Taxonomy" id="119953"/>
    <lineage>
        <taxon>Eukaryota</taxon>
        <taxon>Fungi</taxon>
        <taxon>Dikarya</taxon>
        <taxon>Ascomycota</taxon>
        <taxon>Pezizomycotina</taxon>
        <taxon>Dothideomycetes</taxon>
        <taxon>Pleosporomycetidae</taxon>
        <taxon>Pleosporales</taxon>
        <taxon>Pleosporineae</taxon>
        <taxon>Pleosporaceae</taxon>
        <taxon>Alternaria</taxon>
        <taxon>Alternaria sect. Ulocladioides</taxon>
    </lineage>
</organism>
<evidence type="ECO:0000313" key="2">
    <source>
        <dbReference type="EMBL" id="CAG5181871.1"/>
    </source>
</evidence>
<name>A0A8J2I8K4_9PLEO</name>
<dbReference type="InterPro" id="IPR036047">
    <property type="entry name" value="F-box-like_dom_sf"/>
</dbReference>
<accession>A0A8J2I8K4</accession>
<keyword evidence="3" id="KW-1185">Reference proteome</keyword>
<evidence type="ECO:0000313" key="3">
    <source>
        <dbReference type="Proteomes" id="UP000676310"/>
    </source>
</evidence>
<dbReference type="GeneID" id="67022146"/>
<feature type="domain" description="F-box" evidence="1">
    <location>
        <begin position="1"/>
        <end position="47"/>
    </location>
</feature>
<reference evidence="2" key="1">
    <citation type="submission" date="2021-05" db="EMBL/GenBank/DDBJ databases">
        <authorList>
            <person name="Stam R."/>
        </authorList>
    </citation>
    <scope>NUCLEOTIDE SEQUENCE</scope>
    <source>
        <strain evidence="2">CS162</strain>
    </source>
</reference>
<dbReference type="Gene3D" id="1.20.1280.50">
    <property type="match status" value="1"/>
</dbReference>
<gene>
    <name evidence="2" type="ORF">ALTATR162_LOCUS9877</name>
</gene>
<dbReference type="RefSeq" id="XP_043173448.1">
    <property type="nucleotide sequence ID" value="XM_043317513.1"/>
</dbReference>
<dbReference type="PROSITE" id="PS50181">
    <property type="entry name" value="FBOX"/>
    <property type="match status" value="1"/>
</dbReference>
<dbReference type="EMBL" id="CAJRGZ010000027">
    <property type="protein sequence ID" value="CAG5181871.1"/>
    <property type="molecule type" value="Genomic_DNA"/>
</dbReference>